<dbReference type="Proteomes" id="UP001430953">
    <property type="component" value="Unassembled WGS sequence"/>
</dbReference>
<protein>
    <submittedName>
        <fullName evidence="1">Uncharacterized protein</fullName>
    </submittedName>
</protein>
<evidence type="ECO:0000313" key="1">
    <source>
        <dbReference type="EMBL" id="KAL0129645.1"/>
    </source>
</evidence>
<dbReference type="AlphaFoldDB" id="A0AAW2GQV1"/>
<comment type="caution">
    <text evidence="1">The sequence shown here is derived from an EMBL/GenBank/DDBJ whole genome shotgun (WGS) entry which is preliminary data.</text>
</comment>
<evidence type="ECO:0000313" key="2">
    <source>
        <dbReference type="Proteomes" id="UP001430953"/>
    </source>
</evidence>
<sequence length="63" mass="7328">MKNLYFITLYLGLKKKKFGFCSAPVGAHHRTCVRYRCNCNLEKKQTRAEQGAELEIRSEFADN</sequence>
<reference evidence="1 2" key="1">
    <citation type="submission" date="2023-03" db="EMBL/GenBank/DDBJ databases">
        <title>High recombination rates correlate with genetic variation in Cardiocondyla obscurior ants.</title>
        <authorList>
            <person name="Errbii M."/>
        </authorList>
    </citation>
    <scope>NUCLEOTIDE SEQUENCE [LARGE SCALE GENOMIC DNA]</scope>
    <source>
        <strain evidence="1">Alpha-2009</strain>
        <tissue evidence="1">Whole body</tissue>
    </source>
</reference>
<gene>
    <name evidence="1" type="ORF">PUN28_001719</name>
</gene>
<organism evidence="1 2">
    <name type="scientific">Cardiocondyla obscurior</name>
    <dbReference type="NCBI Taxonomy" id="286306"/>
    <lineage>
        <taxon>Eukaryota</taxon>
        <taxon>Metazoa</taxon>
        <taxon>Ecdysozoa</taxon>
        <taxon>Arthropoda</taxon>
        <taxon>Hexapoda</taxon>
        <taxon>Insecta</taxon>
        <taxon>Pterygota</taxon>
        <taxon>Neoptera</taxon>
        <taxon>Endopterygota</taxon>
        <taxon>Hymenoptera</taxon>
        <taxon>Apocrita</taxon>
        <taxon>Aculeata</taxon>
        <taxon>Formicoidea</taxon>
        <taxon>Formicidae</taxon>
        <taxon>Myrmicinae</taxon>
        <taxon>Cardiocondyla</taxon>
    </lineage>
</organism>
<proteinExistence type="predicted"/>
<name>A0AAW2GQV1_9HYME</name>
<keyword evidence="2" id="KW-1185">Reference proteome</keyword>
<accession>A0AAW2GQV1</accession>
<dbReference type="EMBL" id="JADYXP020000002">
    <property type="protein sequence ID" value="KAL0129645.1"/>
    <property type="molecule type" value="Genomic_DNA"/>
</dbReference>